<proteinExistence type="predicted"/>
<evidence type="ECO:0000256" key="1">
    <source>
        <dbReference type="SAM" id="MobiDB-lite"/>
    </source>
</evidence>
<organism evidence="2 3">
    <name type="scientific">Komagataeibacter europaeus NBRC 3261</name>
    <dbReference type="NCBI Taxonomy" id="1234669"/>
    <lineage>
        <taxon>Bacteria</taxon>
        <taxon>Pseudomonadati</taxon>
        <taxon>Pseudomonadota</taxon>
        <taxon>Alphaproteobacteria</taxon>
        <taxon>Acetobacterales</taxon>
        <taxon>Acetobacteraceae</taxon>
        <taxon>Komagataeibacter</taxon>
    </lineage>
</organism>
<dbReference type="AlphaFoldDB" id="A0A0D6PY19"/>
<evidence type="ECO:0000313" key="3">
    <source>
        <dbReference type="Proteomes" id="UP000032675"/>
    </source>
</evidence>
<comment type="caution">
    <text evidence="2">The sequence shown here is derived from an EMBL/GenBank/DDBJ whole genome shotgun (WGS) entry which is preliminary data.</text>
</comment>
<protein>
    <submittedName>
        <fullName evidence="2">Uncharacterized protein</fullName>
    </submittedName>
</protein>
<name>A0A0D6PY19_KOMEU</name>
<reference evidence="2 3" key="1">
    <citation type="submission" date="2012-11" db="EMBL/GenBank/DDBJ databases">
        <title>Whole genome sequence of Gluconacetobacter europaeus NBRC3261.</title>
        <authorList>
            <person name="Azuma Y."/>
            <person name="Higashiura N."/>
            <person name="Hirakawa H."/>
            <person name="Matsushita K."/>
        </authorList>
    </citation>
    <scope>NUCLEOTIDE SEQUENCE [LARGE SCALE GENOMIC DNA]</scope>
    <source>
        <strain evidence="2 3">NBRC 3261</strain>
    </source>
</reference>
<gene>
    <name evidence="2" type="ORF">Geu3261_0021_008</name>
</gene>
<sequence length="85" mass="8894">MHDLPVMAYGADNAGRFPPCHGLLQPAVHIAHVRCRRLARMCAGGGGGKGRGTGQHQDMTALQPGGGWKNMHVAKGPLKDGMPDA</sequence>
<feature type="region of interest" description="Disordered" evidence="1">
    <location>
        <begin position="45"/>
        <end position="85"/>
    </location>
</feature>
<dbReference type="Proteomes" id="UP000032675">
    <property type="component" value="Unassembled WGS sequence"/>
</dbReference>
<accession>A0A0D6PY19</accession>
<evidence type="ECO:0000313" key="2">
    <source>
        <dbReference type="EMBL" id="GAN95401.1"/>
    </source>
</evidence>
<dbReference type="EMBL" id="BANI01000021">
    <property type="protein sequence ID" value="GAN95401.1"/>
    <property type="molecule type" value="Genomic_DNA"/>
</dbReference>